<dbReference type="GO" id="GO:0016301">
    <property type="term" value="F:kinase activity"/>
    <property type="evidence" value="ECO:0007669"/>
    <property type="project" value="InterPro"/>
</dbReference>
<evidence type="ECO:0000259" key="1">
    <source>
        <dbReference type="Pfam" id="PF00485"/>
    </source>
</evidence>
<dbReference type="EMBL" id="JAHRHJ020000009">
    <property type="protein sequence ID" value="KAH9301497.1"/>
    <property type="molecule type" value="Genomic_DNA"/>
</dbReference>
<protein>
    <recommendedName>
        <fullName evidence="1">Phosphoribulokinase/uridine kinase domain-containing protein</fullName>
    </recommendedName>
</protein>
<dbReference type="Pfam" id="PF00485">
    <property type="entry name" value="PRK"/>
    <property type="match status" value="1"/>
</dbReference>
<dbReference type="AlphaFoldDB" id="A0AA38FGX4"/>
<keyword evidence="3" id="KW-1185">Reference proteome</keyword>
<dbReference type="InterPro" id="IPR027417">
    <property type="entry name" value="P-loop_NTPase"/>
</dbReference>
<comment type="caution">
    <text evidence="2">The sequence shown here is derived from an EMBL/GenBank/DDBJ whole genome shotgun (WGS) entry which is preliminary data.</text>
</comment>
<dbReference type="OMA" id="HAKIAIR"/>
<gene>
    <name evidence="2" type="ORF">KI387_013080</name>
</gene>
<organism evidence="2 3">
    <name type="scientific">Taxus chinensis</name>
    <name type="common">Chinese yew</name>
    <name type="synonym">Taxus wallichiana var. chinensis</name>
    <dbReference type="NCBI Taxonomy" id="29808"/>
    <lineage>
        <taxon>Eukaryota</taxon>
        <taxon>Viridiplantae</taxon>
        <taxon>Streptophyta</taxon>
        <taxon>Embryophyta</taxon>
        <taxon>Tracheophyta</taxon>
        <taxon>Spermatophyta</taxon>
        <taxon>Pinopsida</taxon>
        <taxon>Pinidae</taxon>
        <taxon>Conifers II</taxon>
        <taxon>Cupressales</taxon>
        <taxon>Taxaceae</taxon>
        <taxon>Taxus</taxon>
    </lineage>
</organism>
<dbReference type="Gene3D" id="3.40.50.300">
    <property type="entry name" value="P-loop containing nucleotide triphosphate hydrolases"/>
    <property type="match status" value="1"/>
</dbReference>
<dbReference type="GO" id="GO:0005524">
    <property type="term" value="F:ATP binding"/>
    <property type="evidence" value="ECO:0007669"/>
    <property type="project" value="InterPro"/>
</dbReference>
<proteinExistence type="predicted"/>
<dbReference type="Proteomes" id="UP000824469">
    <property type="component" value="Unassembled WGS sequence"/>
</dbReference>
<feature type="domain" description="Phosphoribulokinase/uridine kinase" evidence="1">
    <location>
        <begin position="13"/>
        <end position="137"/>
    </location>
</feature>
<name>A0AA38FGX4_TAXCH</name>
<dbReference type="InterPro" id="IPR006083">
    <property type="entry name" value="PRK/URK"/>
</dbReference>
<dbReference type="SUPFAM" id="SSF52540">
    <property type="entry name" value="P-loop containing nucleoside triphosphate hydrolases"/>
    <property type="match status" value="1"/>
</dbReference>
<evidence type="ECO:0000313" key="3">
    <source>
        <dbReference type="Proteomes" id="UP000824469"/>
    </source>
</evidence>
<reference evidence="2 3" key="1">
    <citation type="journal article" date="2021" name="Nat. Plants">
        <title>The Taxus genome provides insights into paclitaxel biosynthesis.</title>
        <authorList>
            <person name="Xiong X."/>
            <person name="Gou J."/>
            <person name="Liao Q."/>
            <person name="Li Y."/>
            <person name="Zhou Q."/>
            <person name="Bi G."/>
            <person name="Li C."/>
            <person name="Du R."/>
            <person name="Wang X."/>
            <person name="Sun T."/>
            <person name="Guo L."/>
            <person name="Liang H."/>
            <person name="Lu P."/>
            <person name="Wu Y."/>
            <person name="Zhang Z."/>
            <person name="Ro D.K."/>
            <person name="Shang Y."/>
            <person name="Huang S."/>
            <person name="Yan J."/>
        </authorList>
    </citation>
    <scope>NUCLEOTIDE SEQUENCE [LARGE SCALE GENOMIC DNA]</scope>
    <source>
        <strain evidence="2">Ta-2019</strain>
    </source>
</reference>
<accession>A0AA38FGX4</accession>
<feature type="non-terminal residue" evidence="2">
    <location>
        <position position="211"/>
    </location>
</feature>
<dbReference type="PANTHER" id="PTHR10285">
    <property type="entry name" value="URIDINE KINASE"/>
    <property type="match status" value="1"/>
</dbReference>
<evidence type="ECO:0000313" key="2">
    <source>
        <dbReference type="EMBL" id="KAH9301497.1"/>
    </source>
</evidence>
<sequence length="211" mass="23282">MLGNSFLLYSFQIGVSAPQGSGKTTLVYTLDHLFNVSGRKAASISIDDFYLTAANQAKLAAENSANTLLELRGNAGSHDLAFGTNTLKTLCSLVKKGTKAKVPRYDKSAYNGRGDRADPSTWPEVEGPLEVIFLEGWMLGFKPLPGESAKTIDPRLEAVNRNLESYHDAWEKLIGSWIVISIDDPQWVYKWRLQAEIATREEGKPGMSDEQ</sequence>